<dbReference type="CDD" id="cd02440">
    <property type="entry name" value="AdoMet_MTases"/>
    <property type="match status" value="1"/>
</dbReference>
<dbReference type="GO" id="GO:0008168">
    <property type="term" value="F:methyltransferase activity"/>
    <property type="evidence" value="ECO:0007669"/>
    <property type="project" value="UniProtKB-KW"/>
</dbReference>
<gene>
    <name evidence="2" type="ORF">U472_12500</name>
</gene>
<dbReference type="PANTHER" id="PTHR43861:SF1">
    <property type="entry name" value="TRANS-ACONITATE 2-METHYLTRANSFERASE"/>
    <property type="match status" value="1"/>
</dbReference>
<dbReference type="PANTHER" id="PTHR43861">
    <property type="entry name" value="TRANS-ACONITATE 2-METHYLTRANSFERASE-RELATED"/>
    <property type="match status" value="1"/>
</dbReference>
<dbReference type="GO" id="GO:0032259">
    <property type="term" value="P:methylation"/>
    <property type="evidence" value="ECO:0007669"/>
    <property type="project" value="UniProtKB-KW"/>
</dbReference>
<dbReference type="RefSeq" id="WP_068719038.1">
    <property type="nucleotide sequence ID" value="NZ_LWDV01000010.1"/>
</dbReference>
<evidence type="ECO:0000313" key="3">
    <source>
        <dbReference type="Proteomes" id="UP000093514"/>
    </source>
</evidence>
<evidence type="ECO:0000313" key="2">
    <source>
        <dbReference type="EMBL" id="OCL25184.1"/>
    </source>
</evidence>
<dbReference type="Gene3D" id="3.40.50.150">
    <property type="entry name" value="Vaccinia Virus protein VP39"/>
    <property type="match status" value="1"/>
</dbReference>
<proteinExistence type="predicted"/>
<dbReference type="Proteomes" id="UP000093514">
    <property type="component" value="Unassembled WGS sequence"/>
</dbReference>
<comment type="caution">
    <text evidence="2">The sequence shown here is derived from an EMBL/GenBank/DDBJ whole genome shotgun (WGS) entry which is preliminary data.</text>
</comment>
<dbReference type="EMBL" id="LWDV01000010">
    <property type="protein sequence ID" value="OCL25184.1"/>
    <property type="molecule type" value="Genomic_DNA"/>
</dbReference>
<dbReference type="Pfam" id="PF13847">
    <property type="entry name" value="Methyltransf_31"/>
    <property type="match status" value="1"/>
</dbReference>
<organism evidence="2 3">
    <name type="scientific">Orenia metallireducens</name>
    <dbReference type="NCBI Taxonomy" id="1413210"/>
    <lineage>
        <taxon>Bacteria</taxon>
        <taxon>Bacillati</taxon>
        <taxon>Bacillota</taxon>
        <taxon>Clostridia</taxon>
        <taxon>Halanaerobiales</taxon>
        <taxon>Halobacteroidaceae</taxon>
        <taxon>Orenia</taxon>
    </lineage>
</organism>
<dbReference type="OrthoDB" id="9774345at2"/>
<feature type="domain" description="Methyltransferase" evidence="1">
    <location>
        <begin position="45"/>
        <end position="152"/>
    </location>
</feature>
<sequence length="262" mass="30034">MNKIEENKKAWGLVSKDHYQHFKKQFEENSYKFNPIVLKELGDISGKKVLHLQCNTGADSIVLAKMGADVTGVDLVLDNIYFAKQLAKDLEVENVDFIESDIMELMENHEGEYDIVFTSDGAIGWLPDLKKWGRTIKHFLKENGFFYVHDSHPFYLTFDEDKITNGVTEIKYPYFKEEADEDNQIGGYASETKEAKNYFWMYTISDLINSLAQAGLFIEFLNEYDRCASGMGGTNKDEEGLMYYPPLEGAMPITFSLKATLR</sequence>
<dbReference type="SUPFAM" id="SSF53335">
    <property type="entry name" value="S-adenosyl-L-methionine-dependent methyltransferases"/>
    <property type="match status" value="1"/>
</dbReference>
<name>A0A1C0A4W7_9FIRM</name>
<keyword evidence="2" id="KW-0489">Methyltransferase</keyword>
<keyword evidence="3" id="KW-1185">Reference proteome</keyword>
<dbReference type="InterPro" id="IPR029063">
    <property type="entry name" value="SAM-dependent_MTases_sf"/>
</dbReference>
<reference evidence="2 3" key="2">
    <citation type="submission" date="2016-08" db="EMBL/GenBank/DDBJ databases">
        <title>Orenia metallireducens sp. nov. strain Z6, a Novel Metal-reducing Firmicute from the Deep Subsurface.</title>
        <authorList>
            <person name="Maxim B.I."/>
            <person name="Kenneth K."/>
            <person name="Flynn T.M."/>
            <person name="Oloughlin E.J."/>
            <person name="Locke R.A."/>
            <person name="Weber J.R."/>
            <person name="Egan S.M."/>
            <person name="Mackie R.I."/>
            <person name="Cann I.K."/>
        </authorList>
    </citation>
    <scope>NUCLEOTIDE SEQUENCE [LARGE SCALE GENOMIC DNA]</scope>
    <source>
        <strain evidence="2 3">Z6</strain>
    </source>
</reference>
<reference evidence="3" key="1">
    <citation type="submission" date="2016-07" db="EMBL/GenBank/DDBJ databases">
        <authorList>
            <person name="Florea S."/>
            <person name="Webb J.S."/>
            <person name="Jaromczyk J."/>
            <person name="Schardl C.L."/>
        </authorList>
    </citation>
    <scope>NUCLEOTIDE SEQUENCE [LARGE SCALE GENOMIC DNA]</scope>
    <source>
        <strain evidence="3">Z6</strain>
    </source>
</reference>
<dbReference type="InterPro" id="IPR025714">
    <property type="entry name" value="Methyltranfer_dom"/>
</dbReference>
<evidence type="ECO:0000259" key="1">
    <source>
        <dbReference type="Pfam" id="PF13847"/>
    </source>
</evidence>
<accession>A0A1C0A4W7</accession>
<keyword evidence="2" id="KW-0808">Transferase</keyword>
<dbReference type="AlphaFoldDB" id="A0A1C0A4W7"/>
<protein>
    <submittedName>
        <fullName evidence="2">Methyltransferase type 11</fullName>
    </submittedName>
</protein>